<feature type="domain" description="HTH luxR-type" evidence="1">
    <location>
        <begin position="303"/>
        <end position="360"/>
    </location>
</feature>
<evidence type="ECO:0000259" key="1">
    <source>
        <dbReference type="SMART" id="SM00421"/>
    </source>
</evidence>
<dbReference type="InterPro" id="IPR035965">
    <property type="entry name" value="PAS-like_dom_sf"/>
</dbReference>
<dbReference type="SUPFAM" id="SSF46894">
    <property type="entry name" value="C-terminal effector domain of the bipartite response regulators"/>
    <property type="match status" value="1"/>
</dbReference>
<gene>
    <name evidence="2" type="ORF">Q8A70_15290</name>
</gene>
<name>A0ABU0YMV4_9PROT</name>
<evidence type="ECO:0000313" key="2">
    <source>
        <dbReference type="EMBL" id="MDQ7249050.1"/>
    </source>
</evidence>
<reference evidence="3" key="1">
    <citation type="submission" date="2023-08" db="EMBL/GenBank/DDBJ databases">
        <title>Rhodospirillaceae gen. nov., a novel taxon isolated from the Yangtze River Yuezi River estuary sludge.</title>
        <authorList>
            <person name="Ruan L."/>
        </authorList>
    </citation>
    <scope>NUCLEOTIDE SEQUENCE [LARGE SCALE GENOMIC DNA]</scope>
    <source>
        <strain evidence="3">R-7</strain>
    </source>
</reference>
<dbReference type="EMBL" id="JAUYVI010000004">
    <property type="protein sequence ID" value="MDQ7249050.1"/>
    <property type="molecule type" value="Genomic_DNA"/>
</dbReference>
<protein>
    <submittedName>
        <fullName evidence="2">Helix-turn-helix transcriptional regulator</fullName>
    </submittedName>
</protein>
<dbReference type="RefSeq" id="WP_379956593.1">
    <property type="nucleotide sequence ID" value="NZ_JAUYVI010000004.1"/>
</dbReference>
<evidence type="ECO:0000313" key="3">
    <source>
        <dbReference type="Proteomes" id="UP001230156"/>
    </source>
</evidence>
<dbReference type="InterPro" id="IPR016032">
    <property type="entry name" value="Sig_transdc_resp-reg_C-effctor"/>
</dbReference>
<organism evidence="2 3">
    <name type="scientific">Dongia sedimenti</name>
    <dbReference type="NCBI Taxonomy" id="3064282"/>
    <lineage>
        <taxon>Bacteria</taxon>
        <taxon>Pseudomonadati</taxon>
        <taxon>Pseudomonadota</taxon>
        <taxon>Alphaproteobacteria</taxon>
        <taxon>Rhodospirillales</taxon>
        <taxon>Dongiaceae</taxon>
        <taxon>Dongia</taxon>
    </lineage>
</organism>
<dbReference type="SMART" id="SM00421">
    <property type="entry name" value="HTH_LUXR"/>
    <property type="match status" value="1"/>
</dbReference>
<dbReference type="InterPro" id="IPR000792">
    <property type="entry name" value="Tscrpt_reg_LuxR_C"/>
</dbReference>
<comment type="caution">
    <text evidence="2">The sequence shown here is derived from an EMBL/GenBank/DDBJ whole genome shotgun (WGS) entry which is preliminary data.</text>
</comment>
<accession>A0ABU0YMV4</accession>
<sequence length="377" mass="41801">MEQARAVEDLIGGIYDAAADPELWSDAIARIVEATGCRTGVFYEHDMATHQSQPLGFHRFNTEFMQDYVAHYGALDPWNARVMQWPVGIAAPTYLLMPEDEFRRTEFYQDYLRKTGAFYGLGGLVERADGRIAVFGVQRGYEDGRFETESVDLVSALMPHLKRAYRMHSAVGRAQRDREIFEETLRVVPQSVLIVDRDARLVFANRAAERMLEAGDGIRLVSGRLTAAHRDDQASFASLFNPLGALEGSGAVAALRRPQNRRPLLVQAVPLRSHGRWNPAGRVVLLIDVDPPPSPSPDRLALLFGLTVAEARLWADLAAGATLAEIGRRRQVSINTLRVQLARLFNKVGVHRQADLVRRALELREAPGGGNAEAGRG</sequence>
<dbReference type="Gene3D" id="1.10.10.10">
    <property type="entry name" value="Winged helix-like DNA-binding domain superfamily/Winged helix DNA-binding domain"/>
    <property type="match status" value="1"/>
</dbReference>
<dbReference type="InterPro" id="IPR036388">
    <property type="entry name" value="WH-like_DNA-bd_sf"/>
</dbReference>
<proteinExistence type="predicted"/>
<dbReference type="Gene3D" id="3.30.450.20">
    <property type="entry name" value="PAS domain"/>
    <property type="match status" value="1"/>
</dbReference>
<dbReference type="SUPFAM" id="SSF55785">
    <property type="entry name" value="PYP-like sensor domain (PAS domain)"/>
    <property type="match status" value="1"/>
</dbReference>
<keyword evidence="3" id="KW-1185">Reference proteome</keyword>
<dbReference type="Proteomes" id="UP001230156">
    <property type="component" value="Unassembled WGS sequence"/>
</dbReference>